<feature type="transmembrane region" description="Helical" evidence="20">
    <location>
        <begin position="6"/>
        <end position="23"/>
    </location>
</feature>
<keyword evidence="12" id="KW-0520">NAD</keyword>
<evidence type="ECO:0000256" key="17">
    <source>
        <dbReference type="ARBA" id="ARBA00031586"/>
    </source>
</evidence>
<comment type="similarity">
    <text evidence="2">Belongs to the complex I subunit 4L family.</text>
</comment>
<dbReference type="GO" id="GO:0045271">
    <property type="term" value="C:respiratory chain complex I"/>
    <property type="evidence" value="ECO:0007669"/>
    <property type="project" value="UniProtKB-ARBA"/>
</dbReference>
<comment type="function">
    <text evidence="18">Core subunit of the mitochondrial membrane respiratory chain NADH dehydrogenase (Complex I) which catalyzes electron transfer from NADH through the respiratory chain, using ubiquinone as an electron acceptor. Part of the enzyme membrane arm which is embedded in the lipid bilayer and involved in proton translocation.</text>
</comment>
<evidence type="ECO:0000256" key="19">
    <source>
        <dbReference type="ARBA" id="ARBA00048769"/>
    </source>
</evidence>
<dbReference type="InterPro" id="IPR001133">
    <property type="entry name" value="NADH_UbQ_OxRdtase_chain4L/K"/>
</dbReference>
<dbReference type="InterPro" id="IPR039428">
    <property type="entry name" value="NUOK/Mnh_C1-like"/>
</dbReference>
<name>A0A8D2FGY6_THEGE</name>
<dbReference type="GO" id="GO:0042773">
    <property type="term" value="P:ATP synthesis coupled electron transport"/>
    <property type="evidence" value="ECO:0007669"/>
    <property type="project" value="InterPro"/>
</dbReference>
<comment type="catalytic activity">
    <reaction evidence="19">
        <text>a ubiquinone + NADH + 5 H(+)(in) = a ubiquinol + NAD(+) + 4 H(+)(out)</text>
        <dbReference type="Rhea" id="RHEA:29091"/>
        <dbReference type="Rhea" id="RHEA-COMP:9565"/>
        <dbReference type="Rhea" id="RHEA-COMP:9566"/>
        <dbReference type="ChEBI" id="CHEBI:15378"/>
        <dbReference type="ChEBI" id="CHEBI:16389"/>
        <dbReference type="ChEBI" id="CHEBI:17976"/>
        <dbReference type="ChEBI" id="CHEBI:57540"/>
        <dbReference type="ChEBI" id="CHEBI:57945"/>
        <dbReference type="EC" id="7.1.1.2"/>
    </reaction>
    <physiologicalReaction direction="left-to-right" evidence="19">
        <dbReference type="Rhea" id="RHEA:29092"/>
    </physiologicalReaction>
</comment>
<keyword evidence="7 20" id="KW-0812">Transmembrane</keyword>
<reference evidence="21" key="2">
    <citation type="submission" date="2025-08" db="UniProtKB">
        <authorList>
            <consortium name="Ensembl"/>
        </authorList>
    </citation>
    <scope>IDENTIFICATION</scope>
</reference>
<organism evidence="21 22">
    <name type="scientific">Theropithecus gelada</name>
    <name type="common">Gelada baboon</name>
    <dbReference type="NCBI Taxonomy" id="9565"/>
    <lineage>
        <taxon>Eukaryota</taxon>
        <taxon>Metazoa</taxon>
        <taxon>Chordata</taxon>
        <taxon>Craniata</taxon>
        <taxon>Vertebrata</taxon>
        <taxon>Euteleostomi</taxon>
        <taxon>Mammalia</taxon>
        <taxon>Eutheria</taxon>
        <taxon>Euarchontoglires</taxon>
        <taxon>Primates</taxon>
        <taxon>Haplorrhini</taxon>
        <taxon>Catarrhini</taxon>
        <taxon>Cercopithecidae</taxon>
        <taxon>Cercopithecinae</taxon>
        <taxon>Theropithecus</taxon>
    </lineage>
</organism>
<evidence type="ECO:0000256" key="16">
    <source>
        <dbReference type="ARBA" id="ARBA00024376"/>
    </source>
</evidence>
<keyword evidence="14" id="KW-0496">Mitochondrion</keyword>
<reference evidence="21" key="3">
    <citation type="submission" date="2025-09" db="UniProtKB">
        <authorList>
            <consortium name="Ensembl"/>
        </authorList>
    </citation>
    <scope>IDENTIFICATION</scope>
</reference>
<evidence type="ECO:0000256" key="7">
    <source>
        <dbReference type="ARBA" id="ARBA00022692"/>
    </source>
</evidence>
<dbReference type="GO" id="GO:0008137">
    <property type="term" value="F:NADH dehydrogenase (ubiquinone) activity"/>
    <property type="evidence" value="ECO:0007669"/>
    <property type="project" value="UniProtKB-EC"/>
</dbReference>
<keyword evidence="6" id="KW-0679">Respiratory chain</keyword>
<evidence type="ECO:0000256" key="4">
    <source>
        <dbReference type="ARBA" id="ARBA00016612"/>
    </source>
</evidence>
<keyword evidence="11 20" id="KW-1133">Transmembrane helix</keyword>
<keyword evidence="8" id="KW-0999">Mitochondrion inner membrane</keyword>
<evidence type="ECO:0000256" key="13">
    <source>
        <dbReference type="ARBA" id="ARBA00023075"/>
    </source>
</evidence>
<proteinExistence type="inferred from homology"/>
<evidence type="ECO:0000256" key="15">
    <source>
        <dbReference type="ARBA" id="ARBA00023136"/>
    </source>
</evidence>
<evidence type="ECO:0000256" key="11">
    <source>
        <dbReference type="ARBA" id="ARBA00022989"/>
    </source>
</evidence>
<dbReference type="GO" id="GO:0005743">
    <property type="term" value="C:mitochondrial inner membrane"/>
    <property type="evidence" value="ECO:0007669"/>
    <property type="project" value="UniProtKB-SubCell"/>
</dbReference>
<evidence type="ECO:0000256" key="18">
    <source>
        <dbReference type="ARBA" id="ARBA00043911"/>
    </source>
</evidence>
<evidence type="ECO:0000256" key="8">
    <source>
        <dbReference type="ARBA" id="ARBA00022792"/>
    </source>
</evidence>
<dbReference type="Gene3D" id="1.10.287.3510">
    <property type="match status" value="1"/>
</dbReference>
<keyword evidence="9" id="KW-1278">Translocase</keyword>
<keyword evidence="5" id="KW-0813">Transport</keyword>
<reference evidence="21" key="1">
    <citation type="submission" date="2018-05" db="EMBL/GenBank/DDBJ databases">
        <title>Whole genome of Theropithecus gelada.</title>
        <authorList>
            <person name="Chiou K.L."/>
            <person name="Snyder-Mackler N."/>
        </authorList>
    </citation>
    <scope>NUCLEOTIDE SEQUENCE [LARGE SCALE GENOMIC DNA]</scope>
</reference>
<keyword evidence="13" id="KW-0830">Ubiquinone</keyword>
<feature type="transmembrane region" description="Helical" evidence="20">
    <location>
        <begin position="55"/>
        <end position="79"/>
    </location>
</feature>
<protein>
    <recommendedName>
        <fullName evidence="4">NADH-ubiquinone oxidoreductase chain 4L</fullName>
        <ecNumber evidence="3">7.1.1.2</ecNumber>
    </recommendedName>
    <alternativeName>
        <fullName evidence="17">NADH dehydrogenase subunit 4L</fullName>
    </alternativeName>
</protein>
<keyword evidence="15 20" id="KW-0472">Membrane</keyword>
<evidence type="ECO:0000256" key="9">
    <source>
        <dbReference type="ARBA" id="ARBA00022967"/>
    </source>
</evidence>
<dbReference type="AlphaFoldDB" id="A0A8D2FGY6"/>
<feature type="transmembrane region" description="Helical" evidence="20">
    <location>
        <begin position="30"/>
        <end position="49"/>
    </location>
</feature>
<dbReference type="Pfam" id="PF00420">
    <property type="entry name" value="Oxidored_q2"/>
    <property type="match status" value="1"/>
</dbReference>
<evidence type="ECO:0000313" key="22">
    <source>
        <dbReference type="Proteomes" id="UP000694411"/>
    </source>
</evidence>
<keyword evidence="22" id="KW-1185">Reference proteome</keyword>
<comment type="subcellular location">
    <subcellularLocation>
        <location evidence="1">Mitochondrion inner membrane</location>
        <topology evidence="1">Multi-pass membrane protein</topology>
    </subcellularLocation>
</comment>
<evidence type="ECO:0000256" key="2">
    <source>
        <dbReference type="ARBA" id="ARBA00010519"/>
    </source>
</evidence>
<evidence type="ECO:0000256" key="5">
    <source>
        <dbReference type="ARBA" id="ARBA00022448"/>
    </source>
</evidence>
<keyword evidence="10" id="KW-0249">Electron transport</keyword>
<evidence type="ECO:0000256" key="20">
    <source>
        <dbReference type="SAM" id="Phobius"/>
    </source>
</evidence>
<evidence type="ECO:0000256" key="14">
    <source>
        <dbReference type="ARBA" id="ARBA00023128"/>
    </source>
</evidence>
<sequence>MPFIHISVTLAFIISLLGILTYRSHLISSLLCLEGILSSLFIISTLVALNMHSSLANIIPIALLVFAACEAAVGLALLISISNTYGLDYIHNLNLLHC</sequence>
<dbReference type="EC" id="7.1.1.2" evidence="3"/>
<comment type="subunit">
    <text evidence="16">Core subunit of respiratory chain NADH dehydrogenase (Complex I) which is composed of 45 different subunits.</text>
</comment>
<evidence type="ECO:0000256" key="1">
    <source>
        <dbReference type="ARBA" id="ARBA00004448"/>
    </source>
</evidence>
<evidence type="ECO:0000256" key="12">
    <source>
        <dbReference type="ARBA" id="ARBA00023027"/>
    </source>
</evidence>
<dbReference type="Proteomes" id="UP000694411">
    <property type="component" value="Chromosome 19"/>
</dbReference>
<evidence type="ECO:0000313" key="21">
    <source>
        <dbReference type="Ensembl" id="ENSTGEP00000022379.1"/>
    </source>
</evidence>
<dbReference type="Ensembl" id="ENSTGET00000026720.1">
    <property type="protein sequence ID" value="ENSTGEP00000022379.1"/>
    <property type="gene ID" value="ENSTGEG00000018121.1"/>
</dbReference>
<dbReference type="GO" id="GO:0016651">
    <property type="term" value="F:oxidoreductase activity, acting on NAD(P)H"/>
    <property type="evidence" value="ECO:0007669"/>
    <property type="project" value="InterPro"/>
</dbReference>
<dbReference type="PANTHER" id="PTHR11434:SF0">
    <property type="entry name" value="NADH-UBIQUINONE OXIDOREDUCTASE CHAIN 4L"/>
    <property type="match status" value="1"/>
</dbReference>
<accession>A0A8D2FGY6</accession>
<dbReference type="FunFam" id="1.10.287.3510:FF:000002">
    <property type="entry name" value="NADH-ubiquinone oxidoreductase chain 4L"/>
    <property type="match status" value="1"/>
</dbReference>
<evidence type="ECO:0000256" key="10">
    <source>
        <dbReference type="ARBA" id="ARBA00022982"/>
    </source>
</evidence>
<evidence type="ECO:0000256" key="3">
    <source>
        <dbReference type="ARBA" id="ARBA00012944"/>
    </source>
</evidence>
<dbReference type="PANTHER" id="PTHR11434">
    <property type="entry name" value="NADH-UBIQUINONE OXIDOREDUCTASE SUBUNIT ND4L"/>
    <property type="match status" value="1"/>
</dbReference>
<evidence type="ECO:0000256" key="6">
    <source>
        <dbReference type="ARBA" id="ARBA00022660"/>
    </source>
</evidence>